<dbReference type="Gene3D" id="3.40.1190.20">
    <property type="match status" value="1"/>
</dbReference>
<feature type="binding site" evidence="12">
    <location>
        <position position="241"/>
    </location>
    <ligand>
        <name>substrate</name>
    </ligand>
</feature>
<dbReference type="CDD" id="cd01174">
    <property type="entry name" value="ribokinase"/>
    <property type="match status" value="1"/>
</dbReference>
<evidence type="ECO:0000256" key="8">
    <source>
        <dbReference type="ARBA" id="ARBA00022840"/>
    </source>
</evidence>
<dbReference type="HAMAP" id="MF_01987">
    <property type="entry name" value="Ribokinase"/>
    <property type="match status" value="1"/>
</dbReference>
<feature type="binding site" evidence="12">
    <location>
        <position position="276"/>
    </location>
    <ligand>
        <name>K(+)</name>
        <dbReference type="ChEBI" id="CHEBI:29103"/>
    </ligand>
</feature>
<dbReference type="InterPro" id="IPR011611">
    <property type="entry name" value="PfkB_dom"/>
</dbReference>
<evidence type="ECO:0000256" key="10">
    <source>
        <dbReference type="ARBA" id="ARBA00022958"/>
    </source>
</evidence>
<evidence type="ECO:0000256" key="7">
    <source>
        <dbReference type="ARBA" id="ARBA00022777"/>
    </source>
</evidence>
<dbReference type="PROSITE" id="PS00584">
    <property type="entry name" value="PFKB_KINASES_2"/>
    <property type="match status" value="1"/>
</dbReference>
<organism evidence="14 15">
    <name type="scientific">Aquibacillus salsiterrae</name>
    <dbReference type="NCBI Taxonomy" id="2950439"/>
    <lineage>
        <taxon>Bacteria</taxon>
        <taxon>Bacillati</taxon>
        <taxon>Bacillota</taxon>
        <taxon>Bacilli</taxon>
        <taxon>Bacillales</taxon>
        <taxon>Bacillaceae</taxon>
        <taxon>Aquibacillus</taxon>
    </lineage>
</organism>
<comment type="subcellular location">
    <subcellularLocation>
        <location evidence="12">Cytoplasm</location>
    </subcellularLocation>
</comment>
<feature type="binding site" evidence="12">
    <location>
        <position position="271"/>
    </location>
    <ligand>
        <name>K(+)</name>
        <dbReference type="ChEBI" id="CHEBI:29103"/>
    </ligand>
</feature>
<name>A0A9X3WC88_9BACI</name>
<feature type="binding site" evidence="12">
    <location>
        <begin position="240"/>
        <end position="241"/>
    </location>
    <ligand>
        <name>ATP</name>
        <dbReference type="ChEBI" id="CHEBI:30616"/>
    </ligand>
</feature>
<keyword evidence="5 12" id="KW-0479">Metal-binding</keyword>
<dbReference type="GO" id="GO:0005524">
    <property type="term" value="F:ATP binding"/>
    <property type="evidence" value="ECO:0007669"/>
    <property type="project" value="UniProtKB-UniRule"/>
</dbReference>
<dbReference type="GO" id="GO:0046872">
    <property type="term" value="F:metal ion binding"/>
    <property type="evidence" value="ECO:0007669"/>
    <property type="project" value="UniProtKB-KW"/>
</dbReference>
<evidence type="ECO:0000256" key="6">
    <source>
        <dbReference type="ARBA" id="ARBA00022741"/>
    </source>
</evidence>
<dbReference type="InterPro" id="IPR002173">
    <property type="entry name" value="Carboh/pur_kinase_PfkB_CS"/>
</dbReference>
<comment type="cofactor">
    <cofactor evidence="12">
        <name>Mg(2+)</name>
        <dbReference type="ChEBI" id="CHEBI:18420"/>
    </cofactor>
    <text evidence="12">Requires a divalent cation, most likely magnesium in vivo, as an electrophilic catalyst to aid phosphoryl group transfer. It is the chelate of the metal and the nucleotide that is the actual substrate.</text>
</comment>
<keyword evidence="6 12" id="KW-0547">Nucleotide-binding</keyword>
<dbReference type="Proteomes" id="UP001145069">
    <property type="component" value="Unassembled WGS sequence"/>
</dbReference>
<comment type="caution">
    <text evidence="12">Lacks conserved residue(s) required for the propagation of feature annotation.</text>
</comment>
<evidence type="ECO:0000313" key="14">
    <source>
        <dbReference type="EMBL" id="MDC3415923.1"/>
    </source>
</evidence>
<dbReference type="EC" id="2.7.1.15" evidence="2 12"/>
<comment type="subunit">
    <text evidence="12">Homodimer.</text>
</comment>
<reference evidence="14" key="1">
    <citation type="submission" date="2022-06" db="EMBL/GenBank/DDBJ databases">
        <title>Aquibacillus sp. a new bacterium isolated from soil saline samples.</title>
        <authorList>
            <person name="Galisteo C."/>
            <person name="De La Haba R."/>
            <person name="Sanchez-Porro C."/>
            <person name="Ventosa A."/>
        </authorList>
    </citation>
    <scope>NUCLEOTIDE SEQUENCE</scope>
    <source>
        <strain evidence="14">3ASR75-54</strain>
    </source>
</reference>
<dbReference type="SUPFAM" id="SSF53613">
    <property type="entry name" value="Ribokinase-like"/>
    <property type="match status" value="1"/>
</dbReference>
<feature type="binding site" evidence="12">
    <location>
        <position position="185"/>
    </location>
    <ligand>
        <name>ATP</name>
        <dbReference type="ChEBI" id="CHEBI:30616"/>
    </ligand>
</feature>
<evidence type="ECO:0000256" key="1">
    <source>
        <dbReference type="ARBA" id="ARBA00005380"/>
    </source>
</evidence>
<keyword evidence="9 12" id="KW-0460">Magnesium</keyword>
<keyword evidence="11 12" id="KW-0119">Carbohydrate metabolism</keyword>
<comment type="function">
    <text evidence="12">Catalyzes the phosphorylation of ribose at O-5 in a reaction requiring ATP and magnesium. The resulting D-ribose-5-phosphate can then be used either for sythesis of nucleotides, histidine, and tryptophan, or as a component of the pentose phosphate pathway.</text>
</comment>
<comment type="catalytic activity">
    <reaction evidence="12">
        <text>D-ribose + ATP = D-ribose 5-phosphate + ADP + H(+)</text>
        <dbReference type="Rhea" id="RHEA:13697"/>
        <dbReference type="ChEBI" id="CHEBI:15378"/>
        <dbReference type="ChEBI" id="CHEBI:30616"/>
        <dbReference type="ChEBI" id="CHEBI:47013"/>
        <dbReference type="ChEBI" id="CHEBI:78346"/>
        <dbReference type="ChEBI" id="CHEBI:456216"/>
        <dbReference type="EC" id="2.7.1.15"/>
    </reaction>
</comment>
<feature type="binding site" evidence="12">
    <location>
        <begin position="13"/>
        <end position="15"/>
    </location>
    <ligand>
        <name>substrate</name>
    </ligand>
</feature>
<feature type="binding site" evidence="12">
    <location>
        <position position="141"/>
    </location>
    <ligand>
        <name>substrate</name>
    </ligand>
</feature>
<feature type="binding site" evidence="12">
    <location>
        <position position="235"/>
    </location>
    <ligand>
        <name>K(+)</name>
        <dbReference type="ChEBI" id="CHEBI:29103"/>
    </ligand>
</feature>
<evidence type="ECO:0000256" key="2">
    <source>
        <dbReference type="ARBA" id="ARBA00012035"/>
    </source>
</evidence>
<dbReference type="GO" id="GO:0005829">
    <property type="term" value="C:cytosol"/>
    <property type="evidence" value="ECO:0007669"/>
    <property type="project" value="TreeGrafter"/>
</dbReference>
<keyword evidence="10 12" id="KW-0630">Potassium</keyword>
<comment type="pathway">
    <text evidence="12">Carbohydrate metabolism; D-ribose degradation; D-ribose 5-phosphate from beta-D-ribopyranose: step 2/2.</text>
</comment>
<evidence type="ECO:0000256" key="5">
    <source>
        <dbReference type="ARBA" id="ARBA00022723"/>
    </source>
</evidence>
<protein>
    <recommendedName>
        <fullName evidence="3 12">Ribokinase</fullName>
        <shortName evidence="12">RK</shortName>
        <ecNumber evidence="2 12">2.7.1.15</ecNumber>
    </recommendedName>
</protein>
<feature type="domain" description="Carbohydrate kinase PfkB" evidence="13">
    <location>
        <begin position="5"/>
        <end position="283"/>
    </location>
</feature>
<evidence type="ECO:0000256" key="9">
    <source>
        <dbReference type="ARBA" id="ARBA00022842"/>
    </source>
</evidence>
<evidence type="ECO:0000256" key="3">
    <source>
        <dbReference type="ARBA" id="ARBA00016943"/>
    </source>
</evidence>
<dbReference type="EMBL" id="JAMQKC010000002">
    <property type="protein sequence ID" value="MDC3415923.1"/>
    <property type="molecule type" value="Genomic_DNA"/>
</dbReference>
<dbReference type="RefSeq" id="WP_272444898.1">
    <property type="nucleotide sequence ID" value="NZ_JAMQKC010000002.1"/>
</dbReference>
<evidence type="ECO:0000256" key="11">
    <source>
        <dbReference type="ARBA" id="ARBA00023277"/>
    </source>
</evidence>
<accession>A0A9X3WC88</accession>
<dbReference type="PRINTS" id="PR00990">
    <property type="entry name" value="RIBOKINASE"/>
</dbReference>
<comment type="similarity">
    <text evidence="1">Belongs to the carbohydrate kinase pfkB family.</text>
</comment>
<dbReference type="PANTHER" id="PTHR10584:SF166">
    <property type="entry name" value="RIBOKINASE"/>
    <property type="match status" value="1"/>
</dbReference>
<evidence type="ECO:0000256" key="12">
    <source>
        <dbReference type="HAMAP-Rule" id="MF_01987"/>
    </source>
</evidence>
<dbReference type="InterPro" id="IPR011877">
    <property type="entry name" value="Ribokinase"/>
</dbReference>
<dbReference type="NCBIfam" id="TIGR02152">
    <property type="entry name" value="D_ribokin_bact"/>
    <property type="match status" value="1"/>
</dbReference>
<keyword evidence="8 12" id="KW-0067">ATP-binding</keyword>
<feature type="binding site" evidence="12">
    <location>
        <position position="237"/>
    </location>
    <ligand>
        <name>K(+)</name>
        <dbReference type="ChEBI" id="CHEBI:29103"/>
    </ligand>
</feature>
<keyword evidence="4 12" id="KW-0808">Transferase</keyword>
<dbReference type="InterPro" id="IPR002139">
    <property type="entry name" value="Ribo/fructo_kinase"/>
</dbReference>
<comment type="caution">
    <text evidence="14">The sequence shown here is derived from an EMBL/GenBank/DDBJ whole genome shotgun (WGS) entry which is preliminary data.</text>
</comment>
<dbReference type="InterPro" id="IPR029056">
    <property type="entry name" value="Ribokinase-like"/>
</dbReference>
<dbReference type="GO" id="GO:0004747">
    <property type="term" value="F:ribokinase activity"/>
    <property type="evidence" value="ECO:0007669"/>
    <property type="project" value="UniProtKB-UniRule"/>
</dbReference>
<gene>
    <name evidence="12 14" type="primary">rbsK</name>
    <name evidence="14" type="ORF">NC799_03240</name>
</gene>
<dbReference type="PANTHER" id="PTHR10584">
    <property type="entry name" value="SUGAR KINASE"/>
    <property type="match status" value="1"/>
</dbReference>
<feature type="binding site" evidence="12">
    <location>
        <begin position="41"/>
        <end position="45"/>
    </location>
    <ligand>
        <name>substrate</name>
    </ligand>
</feature>
<comment type="activity regulation">
    <text evidence="12">Activated by a monovalent cation that binds near, but not in, the active site. The most likely occupant of the site in vivo is potassium. Ion binding induces a conformational change that may alter substrate affinity.</text>
</comment>
<feature type="active site" description="Proton acceptor" evidence="12">
    <location>
        <position position="241"/>
    </location>
</feature>
<evidence type="ECO:0000313" key="15">
    <source>
        <dbReference type="Proteomes" id="UP001145069"/>
    </source>
</evidence>
<feature type="binding site" evidence="12">
    <location>
        <position position="274"/>
    </location>
    <ligand>
        <name>K(+)</name>
        <dbReference type="ChEBI" id="CHEBI:29103"/>
    </ligand>
</feature>
<dbReference type="Pfam" id="PF00294">
    <property type="entry name" value="PfkB"/>
    <property type="match status" value="1"/>
</dbReference>
<dbReference type="AlphaFoldDB" id="A0A9X3WC88"/>
<keyword evidence="15" id="KW-1185">Reference proteome</keyword>
<sequence length="294" mass="31765">MAEPKITVVGSINMDLVIGTDRIPRQGETIIGSGYSTFPGGKGANQAVAAARLGGYMTMIGAVGNDSFGKELLRNLTLNRINTDAVTVYEHEKSGMAFIMLSKRDNRIIVSPGTNHLVDKHLIKKHHEIISASDVLLLQLEIPLEAVMEAATIAKQSGVKVILNPAPYRSLPIELLNQVDYLTPNDQEAERLLSEIDDPSKIEDKLVVTKGKQGVNMFDHKKCITIPGYDVEVEDTTGAGDTFNGAFAYWIAKGDSLEMACHKANAAAALSVTKKGAQSGMPTMQQLDNFLANN</sequence>
<proteinExistence type="inferred from homology"/>
<keyword evidence="12" id="KW-0963">Cytoplasm</keyword>
<keyword evidence="7 12" id="KW-0418">Kinase</keyword>
<evidence type="ECO:0000256" key="4">
    <source>
        <dbReference type="ARBA" id="ARBA00022679"/>
    </source>
</evidence>
<dbReference type="GO" id="GO:0019303">
    <property type="term" value="P:D-ribose catabolic process"/>
    <property type="evidence" value="ECO:0007669"/>
    <property type="project" value="UniProtKB-UniRule"/>
</dbReference>
<evidence type="ECO:0000259" key="13">
    <source>
        <dbReference type="Pfam" id="PF00294"/>
    </source>
</evidence>
<feature type="binding site" evidence="12">
    <location>
        <position position="265"/>
    </location>
    <ligand>
        <name>ATP</name>
        <dbReference type="ChEBI" id="CHEBI:30616"/>
    </ligand>
</feature>
<comment type="similarity">
    <text evidence="12">Belongs to the carbohydrate kinase PfkB family. Ribokinase subfamily.</text>
</comment>
<feature type="binding site" evidence="12">
    <location>
        <begin position="209"/>
        <end position="214"/>
    </location>
    <ligand>
        <name>ATP</name>
        <dbReference type="ChEBI" id="CHEBI:30616"/>
    </ligand>
</feature>